<evidence type="ECO:0000313" key="2">
    <source>
        <dbReference type="WBParaSite" id="RSKR_0000363400.1"/>
    </source>
</evidence>
<evidence type="ECO:0000313" key="1">
    <source>
        <dbReference type="Proteomes" id="UP000095286"/>
    </source>
</evidence>
<accession>A0AC35TR53</accession>
<dbReference type="WBParaSite" id="RSKR_0000363400.1">
    <property type="protein sequence ID" value="RSKR_0000363400.1"/>
    <property type="gene ID" value="RSKR_0000363400"/>
</dbReference>
<proteinExistence type="predicted"/>
<dbReference type="Proteomes" id="UP000095286">
    <property type="component" value="Unplaced"/>
</dbReference>
<reference evidence="2" key="1">
    <citation type="submission" date="2016-11" db="UniProtKB">
        <authorList>
            <consortium name="WormBaseParasite"/>
        </authorList>
    </citation>
    <scope>IDENTIFICATION</scope>
    <source>
        <strain evidence="2">KR3021</strain>
    </source>
</reference>
<name>A0AC35TR53_9BILA</name>
<protein>
    <submittedName>
        <fullName evidence="2">PPM-type phosphatase domain-containing protein</fullName>
    </submittedName>
</protein>
<organism evidence="1 2">
    <name type="scientific">Rhabditophanes sp. KR3021</name>
    <dbReference type="NCBI Taxonomy" id="114890"/>
    <lineage>
        <taxon>Eukaryota</taxon>
        <taxon>Metazoa</taxon>
        <taxon>Ecdysozoa</taxon>
        <taxon>Nematoda</taxon>
        <taxon>Chromadorea</taxon>
        <taxon>Rhabditida</taxon>
        <taxon>Tylenchina</taxon>
        <taxon>Panagrolaimomorpha</taxon>
        <taxon>Strongyloidoidea</taxon>
        <taxon>Alloionematidae</taxon>
        <taxon>Rhabditophanes</taxon>
    </lineage>
</organism>
<sequence length="470" mass="52210">MGAYLDKPVLEIEYDHGKNTEYNFVAASMQGWRNNQEDAHNAILNFDSNSHLFGVYDGHGGCEVSKYISLHFPAFLKESEKWKNGDIEGALSDCFTRFDDYLRQPDVLKELAAMSSRGEDEIIIQDSDKKHASEIEEEENTNMTISESDMKLEDVLSRYGVKINKSNGNLNGVILKHANALLAAKNLAPATEGNEECLTDINGGKKRPCSPNNDSNAKKIKFDENELRSNSSNDSDFNIDKDSVEEEDEDMLDEESDAEEEEEEFEDFALPTGPEVPGVDSGSTAVVVVIHNDDIFVANAGDSRALLCRNGAPVELSFDHKPEDIIEKTRIEAAGGYISADGRVNGGLNLSRALGDHAYKKNEEFTLEQQMITSKPDVIKEKLTAEDKFLIVACDGIWNSMTNTEVVQFIENLWETDSLKTICYKLLHNCIADSTDNDGTGCDNETIILIDLKGKQEVGDFSVDEKKSEE</sequence>